<dbReference type="Pfam" id="PF01593">
    <property type="entry name" value="Amino_oxidase"/>
    <property type="match status" value="1"/>
</dbReference>
<dbReference type="SUPFAM" id="SSF54373">
    <property type="entry name" value="FAD-linked reductases, C-terminal domain"/>
    <property type="match status" value="1"/>
</dbReference>
<feature type="compositionally biased region" description="Polar residues" evidence="1">
    <location>
        <begin position="1"/>
        <end position="19"/>
    </location>
</feature>
<gene>
    <name evidence="4" type="ORF">FXF65_24425</name>
</gene>
<keyword evidence="5" id="KW-1185">Reference proteome</keyword>
<reference evidence="4 5" key="1">
    <citation type="submission" date="2019-08" db="EMBL/GenBank/DDBJ databases">
        <title>Actinomadura sp. nov. CYP1-5 isolated from mountain soil.</title>
        <authorList>
            <person name="Songsumanus A."/>
            <person name="Kuncharoen N."/>
            <person name="Kudo T."/>
            <person name="Yuki M."/>
            <person name="Igarashi Y."/>
            <person name="Tanasupawat S."/>
        </authorList>
    </citation>
    <scope>NUCLEOTIDE SEQUENCE [LARGE SCALE GENOMIC DNA]</scope>
    <source>
        <strain evidence="4 5">GKU157</strain>
    </source>
</reference>
<dbReference type="PROSITE" id="PS51318">
    <property type="entry name" value="TAT"/>
    <property type="match status" value="1"/>
</dbReference>
<evidence type="ECO:0000256" key="1">
    <source>
        <dbReference type="SAM" id="MobiDB-lite"/>
    </source>
</evidence>
<evidence type="ECO:0000313" key="4">
    <source>
        <dbReference type="EMBL" id="TYC12398.1"/>
    </source>
</evidence>
<dbReference type="Proteomes" id="UP000322634">
    <property type="component" value="Unassembled WGS sequence"/>
</dbReference>
<dbReference type="Gene3D" id="1.20.1440.240">
    <property type="match status" value="1"/>
</dbReference>
<comment type="caution">
    <text evidence="4">The sequence shown here is derived from an EMBL/GenBank/DDBJ whole genome shotgun (WGS) entry which is preliminary data.</text>
</comment>
<keyword evidence="2" id="KW-0732">Signal</keyword>
<dbReference type="GO" id="GO:0016491">
    <property type="term" value="F:oxidoreductase activity"/>
    <property type="evidence" value="ECO:0007669"/>
    <property type="project" value="InterPro"/>
</dbReference>
<feature type="region of interest" description="Disordered" evidence="1">
    <location>
        <begin position="548"/>
        <end position="572"/>
    </location>
</feature>
<dbReference type="SUPFAM" id="SSF51905">
    <property type="entry name" value="FAD/NAD(P)-binding domain"/>
    <property type="match status" value="1"/>
</dbReference>
<dbReference type="Gene3D" id="3.50.50.60">
    <property type="entry name" value="FAD/NAD(P)-binding domain"/>
    <property type="match status" value="1"/>
</dbReference>
<dbReference type="PANTHER" id="PTHR10742">
    <property type="entry name" value="FLAVIN MONOAMINE OXIDASE"/>
    <property type="match status" value="1"/>
</dbReference>
<dbReference type="PANTHER" id="PTHR10742:SF410">
    <property type="entry name" value="LYSINE-SPECIFIC HISTONE DEMETHYLASE 2"/>
    <property type="match status" value="1"/>
</dbReference>
<feature type="domain" description="Amine oxidase" evidence="3">
    <location>
        <begin position="73"/>
        <end position="536"/>
    </location>
</feature>
<sequence length="572" mass="62259">MCRPSTSPRRSMMDQSHNGSSRRRFLGMAASATLLQAMTGVAPAHAAPAPTGAAVPPRKGGRRGTVAILGAGVSGLTAALRFIEAGYAVTVLEAQGRVGGRSFTARRGDRITEVWADGSVRTQTCRLDRGLYANLGPARLSFDDQRVFGMCRRLGIQLEPFLMQSARNLYQTDSAWGRAPVPRARISNDVRGFVAERAVAAVRKGLLDGELSGPQREKLLGLLDEFGDLDATDHAYKGSLRSGIAKPLSVTQQPEKLDPLSLSDVLASEFWDHYFYWDLGFGYQVTMFQPVGGMDAIVRGIAAALPAGTVTLNAPVHAVRAAEDGVRVAWKDAGGEHDTRFDYCLSSIPVPVLRTSVELGGFSAEFGRAVAGVEFAPSCKIGWQANRRFWESDEYRIYGGISLIDNEITQIWYPSSGYFSRADKGVLLGAYASYGNGRKLGDRPHAERLETARAAGARLHPEFADRSVIPDGPGISVAWHKVPYQLGAWADWDHTLPEHRERYETLVNVHGHGNFMVIGDQVSPLPGWQEGAMMSADWAFESLTGGRPADRVTVHRPPDSRLLTTGRQRSGR</sequence>
<dbReference type="OrthoDB" id="337830at2"/>
<dbReference type="EMBL" id="VSFF01000009">
    <property type="protein sequence ID" value="TYC12398.1"/>
    <property type="molecule type" value="Genomic_DNA"/>
</dbReference>
<dbReference type="InterPro" id="IPR050281">
    <property type="entry name" value="Flavin_monoamine_oxidase"/>
</dbReference>
<feature type="chain" id="PRO_5022744432" evidence="2">
    <location>
        <begin position="47"/>
        <end position="572"/>
    </location>
</feature>
<feature type="compositionally biased region" description="Basic and acidic residues" evidence="1">
    <location>
        <begin position="548"/>
        <end position="559"/>
    </location>
</feature>
<evidence type="ECO:0000313" key="5">
    <source>
        <dbReference type="Proteomes" id="UP000322634"/>
    </source>
</evidence>
<evidence type="ECO:0000259" key="3">
    <source>
        <dbReference type="Pfam" id="PF01593"/>
    </source>
</evidence>
<dbReference type="Gene3D" id="3.90.660.10">
    <property type="match status" value="1"/>
</dbReference>
<dbReference type="InterPro" id="IPR002937">
    <property type="entry name" value="Amino_oxidase"/>
</dbReference>
<dbReference type="AlphaFoldDB" id="A0A5D0U1X1"/>
<feature type="region of interest" description="Disordered" evidence="1">
    <location>
        <begin position="1"/>
        <end position="21"/>
    </location>
</feature>
<evidence type="ECO:0000256" key="2">
    <source>
        <dbReference type="SAM" id="SignalP"/>
    </source>
</evidence>
<feature type="compositionally biased region" description="Polar residues" evidence="1">
    <location>
        <begin position="562"/>
        <end position="572"/>
    </location>
</feature>
<feature type="signal peptide" evidence="2">
    <location>
        <begin position="1"/>
        <end position="46"/>
    </location>
</feature>
<dbReference type="InterPro" id="IPR036188">
    <property type="entry name" value="FAD/NAD-bd_sf"/>
</dbReference>
<protein>
    <submittedName>
        <fullName evidence="4">NAD(P)-binding protein</fullName>
    </submittedName>
</protein>
<accession>A0A5D0U1X1</accession>
<organism evidence="4 5">
    <name type="scientific">Actinomadura syzygii</name>
    <dbReference type="NCBI Taxonomy" id="1427538"/>
    <lineage>
        <taxon>Bacteria</taxon>
        <taxon>Bacillati</taxon>
        <taxon>Actinomycetota</taxon>
        <taxon>Actinomycetes</taxon>
        <taxon>Streptosporangiales</taxon>
        <taxon>Thermomonosporaceae</taxon>
        <taxon>Actinomadura</taxon>
    </lineage>
</organism>
<name>A0A5D0U1X1_9ACTN</name>
<dbReference type="InterPro" id="IPR006311">
    <property type="entry name" value="TAT_signal"/>
</dbReference>
<proteinExistence type="predicted"/>